<name>A0A419WNY4_9EURY</name>
<dbReference type="Proteomes" id="UP000283805">
    <property type="component" value="Unassembled WGS sequence"/>
</dbReference>
<proteinExistence type="predicted"/>
<dbReference type="RefSeq" id="WP_281271514.1">
    <property type="nucleotide sequence ID" value="NZ_RAPO01000001.1"/>
</dbReference>
<organism evidence="1 2">
    <name type="scientific">Halopiger aswanensis</name>
    <dbReference type="NCBI Taxonomy" id="148449"/>
    <lineage>
        <taxon>Archaea</taxon>
        <taxon>Methanobacteriati</taxon>
        <taxon>Methanobacteriota</taxon>
        <taxon>Stenosarchaea group</taxon>
        <taxon>Halobacteria</taxon>
        <taxon>Halobacteriales</taxon>
        <taxon>Natrialbaceae</taxon>
        <taxon>Halopiger</taxon>
    </lineage>
</organism>
<gene>
    <name evidence="1" type="ORF">ATJ93_0109</name>
</gene>
<accession>A0A419WNY4</accession>
<sequence>MHRECDNCESESEIAYTLTTHVASDPDAQIDLHFCSTDCLQVWT</sequence>
<evidence type="ECO:0000313" key="2">
    <source>
        <dbReference type="Proteomes" id="UP000283805"/>
    </source>
</evidence>
<evidence type="ECO:0000313" key="1">
    <source>
        <dbReference type="EMBL" id="RKD97128.1"/>
    </source>
</evidence>
<comment type="caution">
    <text evidence="1">The sequence shown here is derived from an EMBL/GenBank/DDBJ whole genome shotgun (WGS) entry which is preliminary data.</text>
</comment>
<dbReference type="AlphaFoldDB" id="A0A419WNY4"/>
<reference evidence="1 2" key="1">
    <citation type="submission" date="2018-09" db="EMBL/GenBank/DDBJ databases">
        <title>Genomic Encyclopedia of Archaeal and Bacterial Type Strains, Phase II (KMG-II): from individual species to whole genera.</title>
        <authorList>
            <person name="Goeker M."/>
        </authorList>
    </citation>
    <scope>NUCLEOTIDE SEQUENCE [LARGE SCALE GENOMIC DNA]</scope>
    <source>
        <strain evidence="1 2">DSM 13151</strain>
    </source>
</reference>
<protein>
    <recommendedName>
        <fullName evidence="3">MYM-type domain-containing protein</fullName>
    </recommendedName>
</protein>
<keyword evidence="2" id="KW-1185">Reference proteome</keyword>
<dbReference type="EMBL" id="RAPO01000001">
    <property type="protein sequence ID" value="RKD97128.1"/>
    <property type="molecule type" value="Genomic_DNA"/>
</dbReference>
<evidence type="ECO:0008006" key="3">
    <source>
        <dbReference type="Google" id="ProtNLM"/>
    </source>
</evidence>